<dbReference type="Gene3D" id="3.30.750.200">
    <property type="match status" value="1"/>
</dbReference>
<dbReference type="SMART" id="SM00729">
    <property type="entry name" value="Elp3"/>
    <property type="match status" value="1"/>
</dbReference>
<dbReference type="InterPro" id="IPR034505">
    <property type="entry name" value="Coproporphyrinogen-III_oxidase"/>
</dbReference>
<dbReference type="GO" id="GO:0006779">
    <property type="term" value="P:porphyrin-containing compound biosynthetic process"/>
    <property type="evidence" value="ECO:0007669"/>
    <property type="project" value="InterPro"/>
</dbReference>
<keyword evidence="4" id="KW-0560">Oxidoreductase</keyword>
<dbReference type="SFLD" id="SFLDG01065">
    <property type="entry name" value="anaerobic_coproporphyrinogen-I"/>
    <property type="match status" value="1"/>
</dbReference>
<name>A0A517MGN7_9BACT</name>
<dbReference type="EMBL" id="CP036262">
    <property type="protein sequence ID" value="QDS94054.1"/>
    <property type="molecule type" value="Genomic_DNA"/>
</dbReference>
<dbReference type="GO" id="GO:0004109">
    <property type="term" value="F:coproporphyrinogen oxidase activity"/>
    <property type="evidence" value="ECO:0007669"/>
    <property type="project" value="InterPro"/>
</dbReference>
<dbReference type="SFLD" id="SFLDG01082">
    <property type="entry name" value="B12-binding_domain_containing"/>
    <property type="match status" value="1"/>
</dbReference>
<keyword evidence="2" id="KW-0479">Metal-binding</keyword>
<organism evidence="4 5">
    <name type="scientific">Roseimaritima multifibrata</name>
    <dbReference type="NCBI Taxonomy" id="1930274"/>
    <lineage>
        <taxon>Bacteria</taxon>
        <taxon>Pseudomonadati</taxon>
        <taxon>Planctomycetota</taxon>
        <taxon>Planctomycetia</taxon>
        <taxon>Pirellulales</taxon>
        <taxon>Pirellulaceae</taxon>
        <taxon>Roseimaritima</taxon>
    </lineage>
</organism>
<dbReference type="AlphaFoldDB" id="A0A517MGN7"/>
<keyword evidence="2" id="KW-0949">S-adenosyl-L-methionine</keyword>
<proteinExistence type="inferred from homology"/>
<keyword evidence="2" id="KW-0408">Iron</keyword>
<dbReference type="InterPro" id="IPR010723">
    <property type="entry name" value="HemN_C"/>
</dbReference>
<keyword evidence="2" id="KW-0349">Heme</keyword>
<dbReference type="SFLD" id="SFLDS00029">
    <property type="entry name" value="Radical_SAM"/>
    <property type="match status" value="1"/>
</dbReference>
<dbReference type="SFLD" id="SFLDF00288">
    <property type="entry name" value="HemN-like__clustered_with_nucl"/>
    <property type="match status" value="1"/>
</dbReference>
<reference evidence="4 5" key="1">
    <citation type="submission" date="2019-02" db="EMBL/GenBank/DDBJ databases">
        <title>Deep-cultivation of Planctomycetes and their phenomic and genomic characterization uncovers novel biology.</title>
        <authorList>
            <person name="Wiegand S."/>
            <person name="Jogler M."/>
            <person name="Boedeker C."/>
            <person name="Pinto D."/>
            <person name="Vollmers J."/>
            <person name="Rivas-Marin E."/>
            <person name="Kohn T."/>
            <person name="Peeters S.H."/>
            <person name="Heuer A."/>
            <person name="Rast P."/>
            <person name="Oberbeckmann S."/>
            <person name="Bunk B."/>
            <person name="Jeske O."/>
            <person name="Meyerdierks A."/>
            <person name="Storesund J.E."/>
            <person name="Kallscheuer N."/>
            <person name="Luecker S."/>
            <person name="Lage O.M."/>
            <person name="Pohl T."/>
            <person name="Merkel B.J."/>
            <person name="Hornburger P."/>
            <person name="Mueller R.-W."/>
            <person name="Bruemmer F."/>
            <person name="Labrenz M."/>
            <person name="Spormann A.M."/>
            <person name="Op den Camp H."/>
            <person name="Overmann J."/>
            <person name="Amann R."/>
            <person name="Jetten M.S.M."/>
            <person name="Mascher T."/>
            <person name="Medema M.H."/>
            <person name="Devos D.P."/>
            <person name="Kaster A.-K."/>
            <person name="Ovreas L."/>
            <person name="Rohde M."/>
            <person name="Galperin M.Y."/>
            <person name="Jogler C."/>
        </authorList>
    </citation>
    <scope>NUCLEOTIDE SEQUENCE [LARGE SCALE GENOMIC DNA]</scope>
    <source>
        <strain evidence="4 5">FF011L</strain>
    </source>
</reference>
<dbReference type="RefSeq" id="WP_145352104.1">
    <property type="nucleotide sequence ID" value="NZ_CP036262.1"/>
</dbReference>
<keyword evidence="2" id="KW-0004">4Fe-4S</keyword>
<accession>A0A517MGN7</accession>
<dbReference type="GO" id="GO:0046872">
    <property type="term" value="F:metal ion binding"/>
    <property type="evidence" value="ECO:0007669"/>
    <property type="project" value="UniProtKB-UniRule"/>
</dbReference>
<evidence type="ECO:0000313" key="4">
    <source>
        <dbReference type="EMBL" id="QDS94054.1"/>
    </source>
</evidence>
<dbReference type="InterPro" id="IPR007197">
    <property type="entry name" value="rSAM"/>
</dbReference>
<comment type="similarity">
    <text evidence="1">Belongs to the anaerobic coproporphyrinogen-III oxidase family. HemW subfamily.</text>
</comment>
<dbReference type="KEGG" id="rml:FF011L_28320"/>
<comment type="subcellular location">
    <subcellularLocation>
        <location evidence="2">Cytoplasm</location>
    </subcellularLocation>
</comment>
<dbReference type="SUPFAM" id="SSF102114">
    <property type="entry name" value="Radical SAM enzymes"/>
    <property type="match status" value="1"/>
</dbReference>
<dbReference type="OrthoDB" id="9808022at2"/>
<dbReference type="CDD" id="cd01335">
    <property type="entry name" value="Radical_SAM"/>
    <property type="match status" value="1"/>
</dbReference>
<evidence type="ECO:0000313" key="5">
    <source>
        <dbReference type="Proteomes" id="UP000320672"/>
    </source>
</evidence>
<dbReference type="InterPro" id="IPR006638">
    <property type="entry name" value="Elp3/MiaA/NifB-like_rSAM"/>
</dbReference>
<dbReference type="InterPro" id="IPR004559">
    <property type="entry name" value="HemW-like"/>
</dbReference>
<feature type="domain" description="Radical SAM core" evidence="3">
    <location>
        <begin position="8"/>
        <end position="243"/>
    </location>
</feature>
<dbReference type="NCBIfam" id="TIGR00539">
    <property type="entry name" value="hemN_rel"/>
    <property type="match status" value="1"/>
</dbReference>
<keyword evidence="2" id="KW-0411">Iron-sulfur</keyword>
<protein>
    <recommendedName>
        <fullName evidence="2">Heme chaperone HemW</fullName>
    </recommendedName>
</protein>
<sequence>MPESDTPVDWPVPQAAYVHVPFCRHRCGYCNFSVIAGRDELSEAYLQALDWELQQRPIIEPVETLFLGGGTPTHLSVEWLERFLQIIAARIPLRPNAEFSIEANPRDIDQAKLELLQRFGLNRISLGVQSFQSAKLATLERDHDEDIASAAIRLAAQSIPQVSIDLIFAAPGETLDSWQRDLDTALALPITHLSTYALTFEKGTQFWNRREKNELTTHDELVELQMYQLARSKAAAAQMTQYEISSFAAAKSECRHNLHYWEGRGWYAYGPGAAGFVDGTRTTNHRSPTTYIRRCHSGVSPIQDEEPIGRVQWACERAAFGIRRIAGLNVNRLHRETGIDVMPLRKAELSPCFEWGLIEWSDDRLRLTEKGIPLADSVSSAFL</sequence>
<comment type="function">
    <text evidence="2">Probably acts as a heme chaperone, transferring heme to an unknown acceptor. Binds one molecule of heme per monomer, possibly covalently. Binds 1 [4Fe-4S] cluster. The cluster is coordinated with 3 cysteines and an exchangeable S-adenosyl-L-methionine.</text>
</comment>
<evidence type="ECO:0000256" key="1">
    <source>
        <dbReference type="ARBA" id="ARBA00006100"/>
    </source>
</evidence>
<dbReference type="SFLD" id="SFLDF00562">
    <property type="entry name" value="HemN-like__clustered_with_heat"/>
    <property type="match status" value="1"/>
</dbReference>
<dbReference type="GO" id="GO:0005737">
    <property type="term" value="C:cytoplasm"/>
    <property type="evidence" value="ECO:0007669"/>
    <property type="project" value="UniProtKB-SubCell"/>
</dbReference>
<dbReference type="Pfam" id="PF06969">
    <property type="entry name" value="HemN_C"/>
    <property type="match status" value="1"/>
</dbReference>
<dbReference type="GO" id="GO:0051539">
    <property type="term" value="F:4 iron, 4 sulfur cluster binding"/>
    <property type="evidence" value="ECO:0007669"/>
    <property type="project" value="UniProtKB-UniRule"/>
</dbReference>
<keyword evidence="5" id="KW-1185">Reference proteome</keyword>
<dbReference type="PROSITE" id="PS51918">
    <property type="entry name" value="RADICAL_SAM"/>
    <property type="match status" value="1"/>
</dbReference>
<dbReference type="PANTHER" id="PTHR13932:SF5">
    <property type="entry name" value="RADICAL S-ADENOSYL METHIONINE DOMAIN-CONTAINING PROTEIN 1, MITOCHONDRIAL"/>
    <property type="match status" value="1"/>
</dbReference>
<dbReference type="InterPro" id="IPR058240">
    <property type="entry name" value="rSAM_sf"/>
</dbReference>
<gene>
    <name evidence="4" type="ORF">FF011L_28320</name>
</gene>
<keyword evidence="2" id="KW-0143">Chaperone</keyword>
<dbReference type="Proteomes" id="UP000320672">
    <property type="component" value="Chromosome"/>
</dbReference>
<dbReference type="PANTHER" id="PTHR13932">
    <property type="entry name" value="COPROPORPHYRINIGEN III OXIDASE"/>
    <property type="match status" value="1"/>
</dbReference>
<evidence type="ECO:0000256" key="2">
    <source>
        <dbReference type="RuleBase" id="RU364116"/>
    </source>
</evidence>
<keyword evidence="2" id="KW-0963">Cytoplasm</keyword>
<evidence type="ECO:0000259" key="3">
    <source>
        <dbReference type="PROSITE" id="PS51918"/>
    </source>
</evidence>
<dbReference type="Pfam" id="PF04055">
    <property type="entry name" value="Radical_SAM"/>
    <property type="match status" value="1"/>
</dbReference>